<evidence type="ECO:0000313" key="3">
    <source>
        <dbReference type="EMBL" id="OAP37688.1"/>
    </source>
</evidence>
<proteinExistence type="predicted"/>
<sequence>MATSASMLNPQTLVSALLAGARRDAVIVSLPVVYLLLGFSIIELAPGDWIRYFAISLVGLVSMTALFAAGMRGTYHVLVNQADRPITAIIRDIRGTSLATAALYLPVAGAQVILTSVFWQWKTHLPEFAWDQTLSDLDRTLHFGRLPWQWLQPLLGYWPVTFLLSTNYSIWFMVMWTFWMAVAFSERPQRTQFLVTFALLWIVLGSFMATAFASAGPCFFGNLGLEESPYAGLMSYLKAADQNAPMFALNVQDMLWQGYAGAGTDMGISAMPSLHNATALLMVLASRSFHLAIRWALKIHFVLIFLGSIHLGWHYAVDAYVSYAATLMIWFGIASRCQSQR</sequence>
<dbReference type="GO" id="GO:0016020">
    <property type="term" value="C:membrane"/>
    <property type="evidence" value="ECO:0007669"/>
    <property type="project" value="UniProtKB-SubCell"/>
</dbReference>
<feature type="transmembrane region" description="Helical" evidence="1">
    <location>
        <begin position="295"/>
        <end position="313"/>
    </location>
</feature>
<gene>
    <name evidence="3" type="ORF">AU381_12950</name>
</gene>
<evidence type="ECO:0000256" key="1">
    <source>
        <dbReference type="SAM" id="Phobius"/>
    </source>
</evidence>
<keyword evidence="1" id="KW-1133">Transmembrane helix</keyword>
<reference evidence="3 4" key="1">
    <citation type="journal article" date="2016" name="Int. J. Syst. Evol. Microbiol.">
        <title>Ensifer glycinis sp. nov., an novel rhizobial species associated with Glycine spp.</title>
        <authorList>
            <person name="Yan H."/>
            <person name="Yan J."/>
            <person name="Sui X.H."/>
            <person name="Wang E.T."/>
            <person name="Chen W.X."/>
            <person name="Zhang X.X."/>
            <person name="Chen W.F."/>
        </authorList>
    </citation>
    <scope>NUCLEOTIDE SEQUENCE [LARGE SCALE GENOMIC DNA]</scope>
    <source>
        <strain evidence="3 4">CCBAU 23380</strain>
    </source>
</reference>
<evidence type="ECO:0000259" key="2">
    <source>
        <dbReference type="Pfam" id="PF14378"/>
    </source>
</evidence>
<keyword evidence="1" id="KW-0812">Transmembrane</keyword>
<feature type="transmembrane region" description="Helical" evidence="1">
    <location>
        <begin position="101"/>
        <end position="121"/>
    </location>
</feature>
<dbReference type="InterPro" id="IPR026841">
    <property type="entry name" value="Aur1/Ipt1"/>
</dbReference>
<protein>
    <recommendedName>
        <fullName evidence="2">Inositolphosphotransferase Aur1/Ipt1 domain-containing protein</fullName>
    </recommendedName>
</protein>
<accession>A0A178XQY8</accession>
<comment type="caution">
    <text evidence="3">The sequence shown here is derived from an EMBL/GenBank/DDBJ whole genome shotgun (WGS) entry which is preliminary data.</text>
</comment>
<keyword evidence="1" id="KW-0472">Membrane</keyword>
<organism evidence="3 4">
    <name type="scientific">Sinorhizobium glycinis</name>
    <dbReference type="NCBI Taxonomy" id="1472378"/>
    <lineage>
        <taxon>Bacteria</taxon>
        <taxon>Pseudomonadati</taxon>
        <taxon>Pseudomonadota</taxon>
        <taxon>Alphaproteobacteria</taxon>
        <taxon>Hyphomicrobiales</taxon>
        <taxon>Rhizobiaceae</taxon>
        <taxon>Sinorhizobium/Ensifer group</taxon>
        <taxon>Sinorhizobium</taxon>
    </lineage>
</organism>
<dbReference type="AlphaFoldDB" id="A0A178XQY8"/>
<name>A0A178XQY8_9HYPH</name>
<dbReference type="EMBL" id="LPUX01000062">
    <property type="protein sequence ID" value="OAP37688.1"/>
    <property type="molecule type" value="Genomic_DNA"/>
</dbReference>
<keyword evidence="4" id="KW-1185">Reference proteome</keyword>
<dbReference type="STRING" id="1472378.AU381_12950"/>
<feature type="transmembrane region" description="Helical" evidence="1">
    <location>
        <begin position="193"/>
        <end position="215"/>
    </location>
</feature>
<evidence type="ECO:0000313" key="4">
    <source>
        <dbReference type="Proteomes" id="UP000094025"/>
    </source>
</evidence>
<feature type="transmembrane region" description="Helical" evidence="1">
    <location>
        <begin position="259"/>
        <end position="283"/>
    </location>
</feature>
<feature type="transmembrane region" description="Helical" evidence="1">
    <location>
        <begin position="157"/>
        <end position="181"/>
    </location>
</feature>
<dbReference type="RefSeq" id="WP_064243230.1">
    <property type="nucleotide sequence ID" value="NZ_LPUX01000062.1"/>
</dbReference>
<dbReference type="Proteomes" id="UP000094025">
    <property type="component" value="Unassembled WGS sequence"/>
</dbReference>
<feature type="transmembrane region" description="Helical" evidence="1">
    <location>
        <begin position="49"/>
        <end position="69"/>
    </location>
</feature>
<dbReference type="OrthoDB" id="9816314at2"/>
<feature type="domain" description="Inositolphosphotransferase Aur1/Ipt1" evidence="2">
    <location>
        <begin position="133"/>
        <end position="330"/>
    </location>
</feature>
<feature type="transmembrane region" description="Helical" evidence="1">
    <location>
        <begin position="319"/>
        <end position="337"/>
    </location>
</feature>
<dbReference type="Pfam" id="PF14378">
    <property type="entry name" value="PAP2_3"/>
    <property type="match status" value="1"/>
</dbReference>